<organism evidence="2 3">
    <name type="scientific">Alkalihalobacterium chitinilyticum</name>
    <dbReference type="NCBI Taxonomy" id="2980103"/>
    <lineage>
        <taxon>Bacteria</taxon>
        <taxon>Bacillati</taxon>
        <taxon>Bacillota</taxon>
        <taxon>Bacilli</taxon>
        <taxon>Bacillales</taxon>
        <taxon>Bacillaceae</taxon>
        <taxon>Alkalihalobacterium</taxon>
    </lineage>
</organism>
<name>A0ABT5VDX2_9BACI</name>
<dbReference type="InterPro" id="IPR030489">
    <property type="entry name" value="TR_Rrf2-type_CS"/>
</dbReference>
<sequence>MKISSKGEYSLRALIALGENVGKMMTVTEISTITHVPPPYLEKILMQLKQLSYITSRRGFGGGYRLRINPSEICIGEVIRKLEGPLAPMSCVSVTSYEHCELEGNCKLQPLWGLVRDTVAHILENITLDDILKNKVIEKEQLLNVLWGNRRDVRMDIE</sequence>
<dbReference type="InterPro" id="IPR000944">
    <property type="entry name" value="Tscrpt_reg_Rrf2"/>
</dbReference>
<comment type="caution">
    <text evidence="2">The sequence shown here is derived from an EMBL/GenBank/DDBJ whole genome shotgun (WGS) entry which is preliminary data.</text>
</comment>
<evidence type="ECO:0000256" key="1">
    <source>
        <dbReference type="ARBA" id="ARBA00023125"/>
    </source>
</evidence>
<keyword evidence="1" id="KW-0238">DNA-binding</keyword>
<proteinExistence type="predicted"/>
<dbReference type="Pfam" id="PF02082">
    <property type="entry name" value="Rrf2"/>
    <property type="match status" value="1"/>
</dbReference>
<dbReference type="EMBL" id="JAOTPO010000005">
    <property type="protein sequence ID" value="MDE5413643.1"/>
    <property type="molecule type" value="Genomic_DNA"/>
</dbReference>
<gene>
    <name evidence="2" type="ORF">N7Z68_09605</name>
</gene>
<protein>
    <submittedName>
        <fullName evidence="2">Rrf2 family transcriptional regulator</fullName>
    </submittedName>
</protein>
<dbReference type="NCBIfam" id="TIGR00738">
    <property type="entry name" value="rrf2_super"/>
    <property type="match status" value="1"/>
</dbReference>
<dbReference type="PROSITE" id="PS01332">
    <property type="entry name" value="HTH_RRF2_1"/>
    <property type="match status" value="1"/>
</dbReference>
<dbReference type="InterPro" id="IPR036388">
    <property type="entry name" value="WH-like_DNA-bd_sf"/>
</dbReference>
<accession>A0ABT5VDX2</accession>
<keyword evidence="3" id="KW-1185">Reference proteome</keyword>
<dbReference type="Proteomes" id="UP001148125">
    <property type="component" value="Unassembled WGS sequence"/>
</dbReference>
<dbReference type="PANTHER" id="PTHR33221:SF5">
    <property type="entry name" value="HTH-TYPE TRANSCRIPTIONAL REGULATOR ISCR"/>
    <property type="match status" value="1"/>
</dbReference>
<evidence type="ECO:0000313" key="2">
    <source>
        <dbReference type="EMBL" id="MDE5413643.1"/>
    </source>
</evidence>
<dbReference type="RefSeq" id="WP_275118262.1">
    <property type="nucleotide sequence ID" value="NZ_JAOTPO010000005.1"/>
</dbReference>
<dbReference type="InterPro" id="IPR036390">
    <property type="entry name" value="WH_DNA-bd_sf"/>
</dbReference>
<dbReference type="Gene3D" id="1.10.10.10">
    <property type="entry name" value="Winged helix-like DNA-binding domain superfamily/Winged helix DNA-binding domain"/>
    <property type="match status" value="1"/>
</dbReference>
<evidence type="ECO:0000313" key="3">
    <source>
        <dbReference type="Proteomes" id="UP001148125"/>
    </source>
</evidence>
<dbReference type="PANTHER" id="PTHR33221">
    <property type="entry name" value="WINGED HELIX-TURN-HELIX TRANSCRIPTIONAL REGULATOR, RRF2 FAMILY"/>
    <property type="match status" value="1"/>
</dbReference>
<reference evidence="2" key="1">
    <citation type="submission" date="2024-05" db="EMBL/GenBank/DDBJ databases">
        <title>Alkalihalobacillus sp. strain MEB203 novel alkaliphilic bacterium from Lonar Lake, India.</title>
        <authorList>
            <person name="Joshi A."/>
            <person name="Thite S."/>
            <person name="Mengade P."/>
        </authorList>
    </citation>
    <scope>NUCLEOTIDE SEQUENCE</scope>
    <source>
        <strain evidence="2">MEB 203</strain>
    </source>
</reference>
<dbReference type="SUPFAM" id="SSF46785">
    <property type="entry name" value="Winged helix' DNA-binding domain"/>
    <property type="match status" value="1"/>
</dbReference>
<dbReference type="PROSITE" id="PS51197">
    <property type="entry name" value="HTH_RRF2_2"/>
    <property type="match status" value="1"/>
</dbReference>